<dbReference type="Gene3D" id="3.30.70.250">
    <property type="entry name" value="Malonyl-CoA ACP transacylase, ACP-binding"/>
    <property type="match status" value="1"/>
</dbReference>
<dbReference type="Gene3D" id="3.40.366.10">
    <property type="entry name" value="Malonyl-Coenzyme A Acyl Carrier Protein, domain 2"/>
    <property type="match status" value="1"/>
</dbReference>
<evidence type="ECO:0000313" key="10">
    <source>
        <dbReference type="Proteomes" id="UP000243535"/>
    </source>
</evidence>
<dbReference type="InterPro" id="IPR001227">
    <property type="entry name" value="Ac_transferase_dom_sf"/>
</dbReference>
<dbReference type="GO" id="GO:0006633">
    <property type="term" value="P:fatty acid biosynthetic process"/>
    <property type="evidence" value="ECO:0007669"/>
    <property type="project" value="TreeGrafter"/>
</dbReference>
<dbReference type="PANTHER" id="PTHR42681:SF1">
    <property type="entry name" value="MALONYL-COA-ACYL CARRIER PROTEIN TRANSACYLASE, MITOCHONDRIAL"/>
    <property type="match status" value="1"/>
</dbReference>
<evidence type="ECO:0000259" key="8">
    <source>
        <dbReference type="SMART" id="SM00827"/>
    </source>
</evidence>
<accession>A0A0K6GS25</accession>
<comment type="catalytic activity">
    <reaction evidence="5 6">
        <text>holo-[ACP] + malonyl-CoA = malonyl-[ACP] + CoA</text>
        <dbReference type="Rhea" id="RHEA:41792"/>
        <dbReference type="Rhea" id="RHEA-COMP:9623"/>
        <dbReference type="Rhea" id="RHEA-COMP:9685"/>
        <dbReference type="ChEBI" id="CHEBI:57287"/>
        <dbReference type="ChEBI" id="CHEBI:57384"/>
        <dbReference type="ChEBI" id="CHEBI:64479"/>
        <dbReference type="ChEBI" id="CHEBI:78449"/>
        <dbReference type="EC" id="2.3.1.39"/>
    </reaction>
</comment>
<dbReference type="RefSeq" id="WP_055433070.1">
    <property type="nucleotide sequence ID" value="NZ_CYHA01000001.1"/>
</dbReference>
<name>A0A0K6GS25_9NEIS</name>
<proteinExistence type="inferred from homology"/>
<dbReference type="Pfam" id="PF00698">
    <property type="entry name" value="Acyl_transf_1"/>
    <property type="match status" value="1"/>
</dbReference>
<feature type="domain" description="Malonyl-CoA:ACP transacylase (MAT)" evidence="8">
    <location>
        <begin position="6"/>
        <end position="305"/>
    </location>
</feature>
<comment type="similarity">
    <text evidence="6">Belongs to the fabD family.</text>
</comment>
<dbReference type="PIRSF" id="PIRSF000446">
    <property type="entry name" value="Mct"/>
    <property type="match status" value="1"/>
</dbReference>
<dbReference type="AlphaFoldDB" id="A0A0K6GS25"/>
<dbReference type="FunFam" id="3.30.70.250:FF:000001">
    <property type="entry name" value="Malonyl CoA-acyl carrier protein transacylase"/>
    <property type="match status" value="1"/>
</dbReference>
<dbReference type="SUPFAM" id="SSF55048">
    <property type="entry name" value="Probable ACP-binding domain of malonyl-CoA ACP transacylase"/>
    <property type="match status" value="1"/>
</dbReference>
<evidence type="ECO:0000256" key="3">
    <source>
        <dbReference type="ARBA" id="ARBA00022679"/>
    </source>
</evidence>
<evidence type="ECO:0000313" key="9">
    <source>
        <dbReference type="EMBL" id="CUA81427.1"/>
    </source>
</evidence>
<feature type="active site" evidence="7">
    <location>
        <position position="90"/>
    </location>
</feature>
<evidence type="ECO:0000256" key="1">
    <source>
        <dbReference type="ARBA" id="ARBA00013258"/>
    </source>
</evidence>
<organism evidence="9 10">
    <name type="scientific">Gulbenkiania indica</name>
    <dbReference type="NCBI Taxonomy" id="375574"/>
    <lineage>
        <taxon>Bacteria</taxon>
        <taxon>Pseudomonadati</taxon>
        <taxon>Pseudomonadota</taxon>
        <taxon>Betaproteobacteria</taxon>
        <taxon>Neisseriales</taxon>
        <taxon>Chromobacteriaceae</taxon>
        <taxon>Gulbenkiania</taxon>
    </lineage>
</organism>
<evidence type="ECO:0000256" key="6">
    <source>
        <dbReference type="PIRNR" id="PIRNR000446"/>
    </source>
</evidence>
<gene>
    <name evidence="9" type="ORF">Ga0061063_0269</name>
</gene>
<dbReference type="NCBIfam" id="TIGR00128">
    <property type="entry name" value="fabD"/>
    <property type="match status" value="1"/>
</dbReference>
<dbReference type="EMBL" id="CYHA01000001">
    <property type="protein sequence ID" value="CUA81427.1"/>
    <property type="molecule type" value="Genomic_DNA"/>
</dbReference>
<dbReference type="STRING" id="375574.GCA_001418035_00069"/>
<evidence type="ECO:0000256" key="4">
    <source>
        <dbReference type="ARBA" id="ARBA00023315"/>
    </source>
</evidence>
<evidence type="ECO:0000256" key="2">
    <source>
        <dbReference type="ARBA" id="ARBA00018953"/>
    </source>
</evidence>
<keyword evidence="3 6" id="KW-0808">Transferase</keyword>
<dbReference type="SUPFAM" id="SSF52151">
    <property type="entry name" value="FabD/lysophospholipase-like"/>
    <property type="match status" value="1"/>
</dbReference>
<sequence>MSFAFVFPGQGSQSLGMMDGFAGLTAVKQTFDEASAVLGDDLWAMLSAESTDAINATVNTQPLMLTAGVAVWRAWLELGGARPSVLAGHSLGEYSALVAAGVLDFADAVRLVRLRAQAMQEAVPAGEGAMAAILNLADDDIRAACAEAAQGEVVEPVNFNSPGQVVIAGTKAAVERAMEACKARGAKRALALPVSVPSHCALMKPAAARLEAALVDVALAQPAIPVLHNADVAAYDTPDRIRDALVRQLYSPVRWTETVQAMSADGIRLMAECGPGKVLAGLAKRIDGEIKCHALTDAAALDAARAELV</sequence>
<dbReference type="GO" id="GO:0004314">
    <property type="term" value="F:[acyl-carrier-protein] S-malonyltransferase activity"/>
    <property type="evidence" value="ECO:0007669"/>
    <property type="project" value="UniProtKB-EC"/>
</dbReference>
<reference evidence="10" key="1">
    <citation type="submission" date="2015-08" db="EMBL/GenBank/DDBJ databases">
        <authorList>
            <person name="Varghese N."/>
        </authorList>
    </citation>
    <scope>NUCLEOTIDE SEQUENCE [LARGE SCALE GENOMIC DNA]</scope>
    <source>
        <strain evidence="10">DSM 17901</strain>
    </source>
</reference>
<dbReference type="InterPro" id="IPR016036">
    <property type="entry name" value="Malonyl_transacylase_ACP-bd"/>
</dbReference>
<dbReference type="PANTHER" id="PTHR42681">
    <property type="entry name" value="MALONYL-COA-ACYL CARRIER PROTEIN TRANSACYLASE, MITOCHONDRIAL"/>
    <property type="match status" value="1"/>
</dbReference>
<dbReference type="SMART" id="SM00827">
    <property type="entry name" value="PKS_AT"/>
    <property type="match status" value="1"/>
</dbReference>
<dbReference type="EC" id="2.3.1.39" evidence="1 6"/>
<evidence type="ECO:0000256" key="7">
    <source>
        <dbReference type="PIRSR" id="PIRSR000446-1"/>
    </source>
</evidence>
<dbReference type="GO" id="GO:0005829">
    <property type="term" value="C:cytosol"/>
    <property type="evidence" value="ECO:0007669"/>
    <property type="project" value="TreeGrafter"/>
</dbReference>
<dbReference type="Proteomes" id="UP000243535">
    <property type="component" value="Unassembled WGS sequence"/>
</dbReference>
<dbReference type="InterPro" id="IPR050858">
    <property type="entry name" value="Mal-CoA-ACP_Trans/PKS_FabD"/>
</dbReference>
<keyword evidence="10" id="KW-1185">Reference proteome</keyword>
<dbReference type="OrthoDB" id="9808564at2"/>
<dbReference type="InterPro" id="IPR014043">
    <property type="entry name" value="Acyl_transferase_dom"/>
</dbReference>
<dbReference type="InterPro" id="IPR016035">
    <property type="entry name" value="Acyl_Trfase/lysoPLipase"/>
</dbReference>
<feature type="active site" evidence="7">
    <location>
        <position position="199"/>
    </location>
</feature>
<evidence type="ECO:0000256" key="5">
    <source>
        <dbReference type="ARBA" id="ARBA00048462"/>
    </source>
</evidence>
<keyword evidence="4 6" id="KW-0012">Acyltransferase</keyword>
<dbReference type="InterPro" id="IPR004410">
    <property type="entry name" value="Malonyl_CoA-ACP_transAc_FabD"/>
</dbReference>
<dbReference type="InterPro" id="IPR024925">
    <property type="entry name" value="Malonyl_CoA-ACP_transAc"/>
</dbReference>
<protein>
    <recommendedName>
        <fullName evidence="2 6">Malonyl CoA-acyl carrier protein transacylase</fullName>
        <ecNumber evidence="1 6">2.3.1.39</ecNumber>
    </recommendedName>
</protein>